<protein>
    <submittedName>
        <fullName evidence="1">Uncharacterized protein</fullName>
    </submittedName>
</protein>
<accession>M4QTJ4</accession>
<organism evidence="1 2">
    <name type="scientific">Synechococcus phage S-SKS1</name>
    <dbReference type="NCBI Taxonomy" id="754042"/>
    <lineage>
        <taxon>Viruses</taxon>
        <taxon>Duplodnaviria</taxon>
        <taxon>Heunggongvirae</taxon>
        <taxon>Uroviricota</taxon>
        <taxon>Caudoviricetes</taxon>
        <taxon>Llyrvirus</taxon>
        <taxon>Llyrvirus SSKS1</taxon>
    </lineage>
</organism>
<evidence type="ECO:0000313" key="1">
    <source>
        <dbReference type="EMBL" id="AGH31709.1"/>
    </source>
</evidence>
<sequence>MTDLTFSGVFLTVEEHDCMYTVCSEGELFRVPFDQLVLNFDEFEIVDFWDDNVDAEQLEEIQSKLIDMMQIAGLYFKSQPIELS</sequence>
<keyword evidence="2" id="KW-1185">Reference proteome</keyword>
<dbReference type="Proteomes" id="UP000201252">
    <property type="component" value="Segment"/>
</dbReference>
<dbReference type="KEGG" id="vg:15011114"/>
<name>M4QTJ4_9CAUD</name>
<evidence type="ECO:0000313" key="2">
    <source>
        <dbReference type="Proteomes" id="UP000201252"/>
    </source>
</evidence>
<dbReference type="EMBL" id="HQ633071">
    <property type="protein sequence ID" value="AGH31709.1"/>
    <property type="molecule type" value="Genomic_DNA"/>
</dbReference>
<proteinExistence type="predicted"/>
<dbReference type="GeneID" id="15011114"/>
<reference evidence="1 2" key="1">
    <citation type="submission" date="2010-10" db="EMBL/GenBank/DDBJ databases">
        <title>The Genome Sequence of Synechococcus phage S-SKS1.</title>
        <authorList>
            <consortium name="The Broad Institute Genome Sequencing Platform"/>
            <person name="Henn M.R."/>
            <person name="Clokie M."/>
            <person name="Levin J."/>
            <person name="Malboeuf C."/>
            <person name="Casali M."/>
            <person name="Russ C."/>
            <person name="Lennon N."/>
            <person name="Chapman S.B."/>
            <person name="Erlich R."/>
            <person name="Young S.K."/>
            <person name="Yandava C."/>
            <person name="Zeng Q."/>
            <person name="Alvarado L."/>
            <person name="Anderson S."/>
            <person name="Berlin A."/>
            <person name="Chen Z."/>
            <person name="Freedman E."/>
            <person name="Gellesch M."/>
            <person name="Goldberg J."/>
            <person name="Green L."/>
            <person name="Griggs A."/>
            <person name="Gujja S."/>
            <person name="Heilman E.R."/>
            <person name="Heiman D."/>
            <person name="Hollinger A."/>
            <person name="Howarth C."/>
            <person name="Larson L."/>
            <person name="Mehta T."/>
            <person name="Pearson M."/>
            <person name="Roberts A."/>
            <person name="Ryan E."/>
            <person name="Saif S."/>
            <person name="Shea T."/>
            <person name="Shenoy N."/>
            <person name="Sisk P."/>
            <person name="Stolte C."/>
            <person name="Sykes S."/>
            <person name="White J."/>
            <person name="Haas B."/>
            <person name="Nusbaum C."/>
            <person name="Birren B."/>
        </authorList>
    </citation>
    <scope>NUCLEOTIDE SEQUENCE [LARGE SCALE GENOMIC DNA]</scope>
</reference>
<gene>
    <name evidence="1" type="ORF">SWZG_00203</name>
</gene>
<dbReference type="RefSeq" id="YP_007674561.1">
    <property type="nucleotide sequence ID" value="NC_020851.1"/>
</dbReference>